<dbReference type="EMBL" id="OC989237">
    <property type="protein sequence ID" value="CAG4645892.1"/>
    <property type="molecule type" value="Genomic_DNA"/>
</dbReference>
<dbReference type="InterPro" id="IPR008477">
    <property type="entry name" value="TNFAIP8-like"/>
</dbReference>
<reference evidence="1" key="1">
    <citation type="submission" date="2021-04" db="EMBL/GenBank/DDBJ databases">
        <authorList>
            <person name="Cornetti L."/>
        </authorList>
    </citation>
    <scope>NUCLEOTIDE SEQUENCE</scope>
</reference>
<dbReference type="GO" id="GO:0005737">
    <property type="term" value="C:cytoplasm"/>
    <property type="evidence" value="ECO:0007669"/>
    <property type="project" value="TreeGrafter"/>
</dbReference>
<dbReference type="InterPro" id="IPR038355">
    <property type="entry name" value="TNFAIP8_sf"/>
</dbReference>
<dbReference type="AlphaFoldDB" id="A0A9N6WRQ0"/>
<dbReference type="PANTHER" id="PTHR12757">
    <property type="entry name" value="TUMOR NECROSIS FACTOR INDUCED PROTEIN"/>
    <property type="match status" value="1"/>
</dbReference>
<dbReference type="FunFam" id="1.20.1440.160:FF:000001">
    <property type="entry name" value="Tumor necrosis factor alpha-induced protein 8-like 1"/>
    <property type="match status" value="1"/>
</dbReference>
<proteinExistence type="predicted"/>
<dbReference type="GO" id="GO:0042981">
    <property type="term" value="P:regulation of apoptotic process"/>
    <property type="evidence" value="ECO:0007669"/>
    <property type="project" value="InterPro"/>
</dbReference>
<gene>
    <name evidence="1" type="primary">EOG090X0GLS</name>
</gene>
<organism evidence="1">
    <name type="scientific">Lynceus sp. MCZ IZ 141354</name>
    <dbReference type="NCBI Taxonomy" id="1930659"/>
    <lineage>
        <taxon>Eukaryota</taxon>
        <taxon>Metazoa</taxon>
        <taxon>Ecdysozoa</taxon>
        <taxon>Arthropoda</taxon>
        <taxon>Crustacea</taxon>
        <taxon>Branchiopoda</taxon>
        <taxon>Diplostraca</taxon>
        <taxon>Laevicaudata</taxon>
        <taxon>Lynceidae</taxon>
        <taxon>Lynceus</taxon>
    </lineage>
</organism>
<dbReference type="Gene3D" id="1.20.1440.160">
    <property type="entry name" value="Tumor necrosis factor alpha-induced protein 8-like"/>
    <property type="match status" value="1"/>
</dbReference>
<evidence type="ECO:0000313" key="1">
    <source>
        <dbReference type="EMBL" id="CAG4645892.1"/>
    </source>
</evidence>
<dbReference type="PANTHER" id="PTHR12757:SF1">
    <property type="entry name" value="PROTEIN SALIVARY GLANDS MARRED"/>
    <property type="match status" value="1"/>
</dbReference>
<protein>
    <submittedName>
        <fullName evidence="1">EOG090X0GLS</fullName>
    </submittedName>
</protein>
<dbReference type="Pfam" id="PF05527">
    <property type="entry name" value="TNFAIP8"/>
    <property type="match status" value="1"/>
</dbReference>
<name>A0A9N6WRQ0_9CRUS</name>
<sequence>MGDSFRAKDIAIKAQRKMFSKMSNKTVAKVFVDERTSSLLDDVYKLCKIYTQNKKEAEKVVKNIIKIVVKIGLLVRNDQLNAEQLKSAQEFQKKFHTVTKTIISFHEVDFTYDQKFLIHILNECKSLLRNVVSPHLTEKSLNRIEMVFQIFSNPSFLDSIFKRNSDYNEIMDHIVHNLHEALDQGEL</sequence>
<accession>A0A9N6WRQ0</accession>